<evidence type="ECO:0000313" key="6">
    <source>
        <dbReference type="Proteomes" id="UP001178461"/>
    </source>
</evidence>
<accession>A0AA35VYF3</accession>
<dbReference type="EMBL" id="CANTUW010000001">
    <property type="protein sequence ID" value="CAI7934791.1"/>
    <property type="molecule type" value="Genomic_DNA"/>
</dbReference>
<proteinExistence type="predicted"/>
<feature type="signal peptide" evidence="4">
    <location>
        <begin position="1"/>
        <end position="20"/>
    </location>
</feature>
<dbReference type="CDD" id="cd23572">
    <property type="entry name" value="TFP_LU_ECD_PINLYP_rpt2"/>
    <property type="match status" value="1"/>
</dbReference>
<keyword evidence="6" id="KW-1185">Reference proteome</keyword>
<dbReference type="Gene3D" id="2.10.60.10">
    <property type="entry name" value="CD59"/>
    <property type="match status" value="1"/>
</dbReference>
<dbReference type="Proteomes" id="UP001178461">
    <property type="component" value="Unassembled WGS sequence"/>
</dbReference>
<evidence type="ECO:0000256" key="2">
    <source>
        <dbReference type="ARBA" id="ARBA00022525"/>
    </source>
</evidence>
<organism evidence="5 6">
    <name type="scientific">Podarcis lilfordi</name>
    <name type="common">Lilford's wall lizard</name>
    <dbReference type="NCBI Taxonomy" id="74358"/>
    <lineage>
        <taxon>Eukaryota</taxon>
        <taxon>Metazoa</taxon>
        <taxon>Chordata</taxon>
        <taxon>Craniata</taxon>
        <taxon>Vertebrata</taxon>
        <taxon>Euteleostomi</taxon>
        <taxon>Lepidosauria</taxon>
        <taxon>Squamata</taxon>
        <taxon>Bifurcata</taxon>
        <taxon>Unidentata</taxon>
        <taxon>Episquamata</taxon>
        <taxon>Laterata</taxon>
        <taxon>Lacertibaenia</taxon>
        <taxon>Lacertidae</taxon>
        <taxon>Podarcis</taxon>
    </lineage>
</organism>
<feature type="chain" id="PRO_5041229030" evidence="4">
    <location>
        <begin position="21"/>
        <end position="217"/>
    </location>
</feature>
<keyword evidence="2" id="KW-0964">Secreted</keyword>
<sequence>MMKEHLSTCLLFALLSPVTSLTCSNCRLPRDYDACDVVKNPHRVCRSYGICSSGVLQSNILQCYQKETYRQCEDPNFCHSGDYSVTAAEGKFLWTKVFCCRTELCNLEPLHLPPREDLLPNGLHCPACYSMVGTRTPHNCQNQGNVSCLAYETKCIDYSSMLVFDHDIFDLIFQGCASEDMCALDGKHFSFGYIALINVKAKCYDPEKSSRQIDLKG</sequence>
<keyword evidence="3" id="KW-1015">Disulfide bond</keyword>
<protein>
    <submittedName>
        <fullName evidence="5">Uncharacterized protein</fullName>
    </submittedName>
</protein>
<reference evidence="5" key="1">
    <citation type="submission" date="2022-12" db="EMBL/GenBank/DDBJ databases">
        <authorList>
            <person name="Alioto T."/>
            <person name="Alioto T."/>
            <person name="Gomez Garrido J."/>
        </authorList>
    </citation>
    <scope>NUCLEOTIDE SEQUENCE</scope>
</reference>
<name>A0AA35VYF3_9SAUR</name>
<evidence type="ECO:0000313" key="5">
    <source>
        <dbReference type="EMBL" id="CAI7934791.1"/>
    </source>
</evidence>
<dbReference type="InterPro" id="IPR045860">
    <property type="entry name" value="Snake_toxin-like_sf"/>
</dbReference>
<dbReference type="InterPro" id="IPR050918">
    <property type="entry name" value="CNF-like_PLA2_Inhibitor"/>
</dbReference>
<dbReference type="PANTHER" id="PTHR20914">
    <property type="entry name" value="LY6/PLAUR DOMAIN-CONTAINING PROTEIN 8"/>
    <property type="match status" value="1"/>
</dbReference>
<evidence type="ECO:0000256" key="1">
    <source>
        <dbReference type="ARBA" id="ARBA00004613"/>
    </source>
</evidence>
<dbReference type="PANTHER" id="PTHR20914:SF9">
    <property type="entry name" value="COILED, ISOFORM A"/>
    <property type="match status" value="1"/>
</dbReference>
<evidence type="ECO:0000256" key="3">
    <source>
        <dbReference type="ARBA" id="ARBA00023157"/>
    </source>
</evidence>
<comment type="caution">
    <text evidence="5">The sequence shown here is derived from an EMBL/GenBank/DDBJ whole genome shotgun (WGS) entry which is preliminary data.</text>
</comment>
<dbReference type="AlphaFoldDB" id="A0AA35VYF3"/>
<comment type="subcellular location">
    <subcellularLocation>
        <location evidence="1">Secreted</location>
    </subcellularLocation>
</comment>
<keyword evidence="4" id="KW-0732">Signal</keyword>
<evidence type="ECO:0000256" key="4">
    <source>
        <dbReference type="SAM" id="SignalP"/>
    </source>
</evidence>
<gene>
    <name evidence="5" type="ORF">PODLI_1B001260</name>
</gene>
<dbReference type="GO" id="GO:0005576">
    <property type="term" value="C:extracellular region"/>
    <property type="evidence" value="ECO:0007669"/>
    <property type="project" value="UniProtKB-SubCell"/>
</dbReference>